<keyword evidence="1" id="KW-0808">Transferase</keyword>
<evidence type="ECO:0000313" key="2">
    <source>
        <dbReference type="Proteomes" id="UP000643405"/>
    </source>
</evidence>
<proteinExistence type="predicted"/>
<dbReference type="InterPro" id="IPR029063">
    <property type="entry name" value="SAM-dependent_MTases_sf"/>
</dbReference>
<dbReference type="Gene3D" id="3.40.50.150">
    <property type="entry name" value="Vaccinia Virus protein VP39"/>
    <property type="match status" value="1"/>
</dbReference>
<dbReference type="EMBL" id="JACVVX010000006">
    <property type="protein sequence ID" value="MBD0416535.1"/>
    <property type="molecule type" value="Genomic_DNA"/>
</dbReference>
<reference evidence="1" key="1">
    <citation type="submission" date="2020-09" db="EMBL/GenBank/DDBJ databases">
        <title>Genome seq and assembly of Tianweitania sp.</title>
        <authorList>
            <person name="Chhetri G."/>
        </authorList>
    </citation>
    <scope>NUCLEOTIDE SEQUENCE</scope>
    <source>
        <strain evidence="1">Rool2</strain>
    </source>
</reference>
<dbReference type="GO" id="GO:0032259">
    <property type="term" value="P:methylation"/>
    <property type="evidence" value="ECO:0007669"/>
    <property type="project" value="UniProtKB-KW"/>
</dbReference>
<dbReference type="GO" id="GO:0008168">
    <property type="term" value="F:methyltransferase activity"/>
    <property type="evidence" value="ECO:0007669"/>
    <property type="project" value="UniProtKB-KW"/>
</dbReference>
<gene>
    <name evidence="1" type="ORF">ICI42_17920</name>
</gene>
<evidence type="ECO:0000313" key="1">
    <source>
        <dbReference type="EMBL" id="MBD0416535.1"/>
    </source>
</evidence>
<dbReference type="Proteomes" id="UP000643405">
    <property type="component" value="Unassembled WGS sequence"/>
</dbReference>
<accession>A0A8J6PQW1</accession>
<comment type="caution">
    <text evidence="1">The sequence shown here is derived from an EMBL/GenBank/DDBJ whole genome shotgun (WGS) entry which is preliminary data.</text>
</comment>
<protein>
    <submittedName>
        <fullName evidence="1">Class I SAM-dependent methyltransferase</fullName>
    </submittedName>
</protein>
<keyword evidence="1" id="KW-0489">Methyltransferase</keyword>
<dbReference type="RefSeq" id="WP_188165979.1">
    <property type="nucleotide sequence ID" value="NZ_JACVVX010000006.1"/>
</dbReference>
<dbReference type="SUPFAM" id="SSF53335">
    <property type="entry name" value="S-adenosyl-L-methionine-dependent methyltransferases"/>
    <property type="match status" value="1"/>
</dbReference>
<organism evidence="1 2">
    <name type="scientific">Oryzicola mucosus</name>
    <dbReference type="NCBI Taxonomy" id="2767425"/>
    <lineage>
        <taxon>Bacteria</taxon>
        <taxon>Pseudomonadati</taxon>
        <taxon>Pseudomonadota</taxon>
        <taxon>Alphaproteobacteria</taxon>
        <taxon>Hyphomicrobiales</taxon>
        <taxon>Phyllobacteriaceae</taxon>
        <taxon>Oryzicola</taxon>
    </lineage>
</organism>
<name>A0A8J6PQW1_9HYPH</name>
<dbReference type="AlphaFoldDB" id="A0A8J6PQW1"/>
<sequence length="264" mass="28740">MYPGDSSHDDLRSCAASADLQGPMQISVLLQSVLQSVRDKGLRHTVRRIVAAPGEWFLARRKIVSTSSFPANGIDTDGVVPLWTLDIDSPNLVHGVRYQAANADAVRADLDALPIRHNEFSFVDLGAGKGLVLAIACDYRFTEVIGVEFSRELSAVANANLQKLSDEHRGGYAAGCIHGDAADYQFENRDTVVFLYNPFGEVVMRKVLDNLAATFADAEHRLFIVYHNPVLAGLFDDSPYLVRTALPSKGVVYANRAAAPQLPA</sequence>
<keyword evidence="2" id="KW-1185">Reference proteome</keyword>